<dbReference type="PROSITE" id="PS50006">
    <property type="entry name" value="FHA_DOMAIN"/>
    <property type="match status" value="1"/>
</dbReference>
<comment type="caution">
    <text evidence="4">The sequence shown here is derived from an EMBL/GenBank/DDBJ whole genome shotgun (WGS) entry which is preliminary data.</text>
</comment>
<dbReference type="SMART" id="SM00240">
    <property type="entry name" value="FHA"/>
    <property type="match status" value="1"/>
</dbReference>
<dbReference type="InterPro" id="IPR008984">
    <property type="entry name" value="SMAD_FHA_dom_sf"/>
</dbReference>
<feature type="coiled-coil region" evidence="1">
    <location>
        <begin position="307"/>
        <end position="334"/>
    </location>
</feature>
<sequence>MRLELRPKVKTDGRQSLWAIEHGRRTLGRSRECDWQIEDDTRRVSKLHCTIFRDSKGFSLSDQSANGTVVDGKTLMEGETCPLKNGSEIDIRGHAFKVTILGEVEQDPGDPVSSLPLSDETLTISSILSDIAPNGKTARGIMGERVAEEPWAVAPTSSGKSGKTLTRNVDIGWSGPPEVKGSATVLPENWFEDDDYGSQLEHHSATRTVVSVAPPKRVKDVPSDEPAMLEAGPVPASRSDFDAIFSEPSKPASRPVAPPASMDEALLQTLASTLSRLDAASADCLATLGMEADAASRLSATDGAQLIRHLEHLVERQRSLNDALERMMREASHKLDPRIVEARVDAEQPRLPFLRGRDYWSAYRQQFEEAGQTISIKDFMRRAATGEPAIAPEPAAELQNFKGVDTKDEA</sequence>
<evidence type="ECO:0000313" key="4">
    <source>
        <dbReference type="EMBL" id="THF47761.1"/>
    </source>
</evidence>
<dbReference type="CDD" id="cd00060">
    <property type="entry name" value="FHA"/>
    <property type="match status" value="1"/>
</dbReference>
<name>A0A4V3W7L5_9HYPH</name>
<dbReference type="Gene3D" id="2.60.200.20">
    <property type="match status" value="1"/>
</dbReference>
<evidence type="ECO:0000256" key="2">
    <source>
        <dbReference type="SAM" id="MobiDB-lite"/>
    </source>
</evidence>
<evidence type="ECO:0000259" key="3">
    <source>
        <dbReference type="PROSITE" id="PS50006"/>
    </source>
</evidence>
<dbReference type="Proteomes" id="UP000310754">
    <property type="component" value="Unassembled WGS sequence"/>
</dbReference>
<dbReference type="AlphaFoldDB" id="A0A4V3W7L5"/>
<gene>
    <name evidence="4" type="ORF">E6C51_16970</name>
</gene>
<accession>A0A4V3W7L5</accession>
<proteinExistence type="predicted"/>
<feature type="compositionally biased region" description="Polar residues" evidence="2">
    <location>
        <begin position="155"/>
        <end position="167"/>
    </location>
</feature>
<organism evidence="4 5">
    <name type="scientific">Allorhizobium terrae</name>
    <dbReference type="NCBI Taxonomy" id="1848972"/>
    <lineage>
        <taxon>Bacteria</taxon>
        <taxon>Pseudomonadati</taxon>
        <taxon>Pseudomonadota</taxon>
        <taxon>Alphaproteobacteria</taxon>
        <taxon>Hyphomicrobiales</taxon>
        <taxon>Rhizobiaceae</taxon>
        <taxon>Rhizobium/Agrobacterium group</taxon>
        <taxon>Allorhizobium</taxon>
    </lineage>
</organism>
<keyword evidence="1" id="KW-0175">Coiled coil</keyword>
<evidence type="ECO:0000313" key="5">
    <source>
        <dbReference type="Proteomes" id="UP000310754"/>
    </source>
</evidence>
<keyword evidence="5" id="KW-1185">Reference proteome</keyword>
<reference evidence="4 5" key="1">
    <citation type="submission" date="2019-04" db="EMBL/GenBank/DDBJ databases">
        <title>Rhizobium terrae sp. nov., isolated from a paddy soil.</title>
        <authorList>
            <person name="Lin S.-Y."/>
            <person name="Hameed A."/>
            <person name="Huang H.-I."/>
            <person name="Young C.-C."/>
        </authorList>
    </citation>
    <scope>NUCLEOTIDE SEQUENCE [LARGE SCALE GENOMIC DNA]</scope>
    <source>
        <strain evidence="4 5">CC-HIH110</strain>
    </source>
</reference>
<dbReference type="EMBL" id="SSOA01000011">
    <property type="protein sequence ID" value="THF47761.1"/>
    <property type="molecule type" value="Genomic_DNA"/>
</dbReference>
<feature type="domain" description="FHA" evidence="3">
    <location>
        <begin position="25"/>
        <end position="75"/>
    </location>
</feature>
<evidence type="ECO:0000256" key="1">
    <source>
        <dbReference type="SAM" id="Coils"/>
    </source>
</evidence>
<dbReference type="SUPFAM" id="SSF49879">
    <property type="entry name" value="SMAD/FHA domain"/>
    <property type="match status" value="1"/>
</dbReference>
<feature type="region of interest" description="Disordered" evidence="2">
    <location>
        <begin position="152"/>
        <end position="179"/>
    </location>
</feature>
<protein>
    <submittedName>
        <fullName evidence="4">FHA domain-containing protein</fullName>
    </submittedName>
</protein>
<dbReference type="RefSeq" id="WP_190236854.1">
    <property type="nucleotide sequence ID" value="NZ_SSOA01000011.1"/>
</dbReference>
<dbReference type="Pfam" id="PF00498">
    <property type="entry name" value="FHA"/>
    <property type="match status" value="1"/>
</dbReference>
<feature type="region of interest" description="Disordered" evidence="2">
    <location>
        <begin position="389"/>
        <end position="410"/>
    </location>
</feature>
<dbReference type="InterPro" id="IPR000253">
    <property type="entry name" value="FHA_dom"/>
</dbReference>